<feature type="binding site" evidence="8 10">
    <location>
        <position position="90"/>
    </location>
    <ligand>
        <name>3-methyl-2-oxobutanoate</name>
        <dbReference type="ChEBI" id="CHEBI:11851"/>
    </ligand>
</feature>
<evidence type="ECO:0000256" key="3">
    <source>
        <dbReference type="ARBA" id="ARBA00011424"/>
    </source>
</evidence>
<dbReference type="NCBIfam" id="TIGR00222">
    <property type="entry name" value="panB"/>
    <property type="match status" value="1"/>
</dbReference>
<evidence type="ECO:0000256" key="1">
    <source>
        <dbReference type="ARBA" id="ARBA00005033"/>
    </source>
</evidence>
<sequence>MSVHAEQKSWSVPQLAQAREAGRRLTMLTCYDASFARVLDDVGIDLILIGDSLGMVVQGHESTLPVRVEDIVYHTAAVARGASHALKIADFPFGSDATPEQAHAAAVRFIQAGAAMVKLEGAGHKLETIRFLVDREIPVCAHLGLTPQSVLKMGGFKVQGREQSAAERLRAEALAVADAGAALLVLEGVPAELAAEITAASPIPTIGIGAGPGCDGQVLVLHDLLGIDTGHRKPKFVKDFLAEGGSIAGALRAYAEAVRSGAFPDKAHSYS</sequence>
<dbReference type="CDD" id="cd06557">
    <property type="entry name" value="KPHMT-like"/>
    <property type="match status" value="1"/>
</dbReference>
<evidence type="ECO:0000256" key="11">
    <source>
        <dbReference type="PIRSR" id="PIRSR000388-3"/>
    </source>
</evidence>
<dbReference type="EC" id="2.1.2.11" evidence="8"/>
<keyword evidence="4 8" id="KW-0566">Pantothenate biosynthesis</keyword>
<dbReference type="PIRSF" id="PIRSF000388">
    <property type="entry name" value="Pantoate_hydroxy_MeTrfase"/>
    <property type="match status" value="1"/>
</dbReference>
<dbReference type="SUPFAM" id="SSF51621">
    <property type="entry name" value="Phosphoenolpyruvate/pyruvate domain"/>
    <property type="match status" value="1"/>
</dbReference>
<dbReference type="Proteomes" id="UP000308508">
    <property type="component" value="Unassembled WGS sequence"/>
</dbReference>
<dbReference type="GO" id="GO:0003864">
    <property type="term" value="F:3-methyl-2-oxobutanoate hydroxymethyltransferase activity"/>
    <property type="evidence" value="ECO:0007669"/>
    <property type="project" value="UniProtKB-UniRule"/>
</dbReference>
<dbReference type="Pfam" id="PF02548">
    <property type="entry name" value="Pantoate_transf"/>
    <property type="match status" value="1"/>
</dbReference>
<comment type="cofactor">
    <cofactor evidence="8 11">
        <name>Mg(2+)</name>
        <dbReference type="ChEBI" id="CHEBI:18420"/>
    </cofactor>
    <text evidence="8 11">Binds 1 Mg(2+) ion per subunit.</text>
</comment>
<feature type="binding site" evidence="8 10">
    <location>
        <begin position="51"/>
        <end position="52"/>
    </location>
    <ligand>
        <name>3-methyl-2-oxobutanoate</name>
        <dbReference type="ChEBI" id="CHEBI:11851"/>
    </ligand>
</feature>
<dbReference type="EMBL" id="SROY01000002">
    <property type="protein sequence ID" value="TLX22080.1"/>
    <property type="molecule type" value="Genomic_DNA"/>
</dbReference>
<keyword evidence="13" id="KW-1185">Reference proteome</keyword>
<feature type="binding site" evidence="8 11">
    <location>
        <position position="90"/>
    </location>
    <ligand>
        <name>Mg(2+)</name>
        <dbReference type="ChEBI" id="CHEBI:18420"/>
    </ligand>
</feature>
<keyword evidence="8 11" id="KW-0460">Magnesium</keyword>
<comment type="function">
    <text evidence="7 8">Catalyzes the reversible reaction in which hydroxymethyl group from 5,10-methylenetetrahydrofolate is transferred onto alpha-ketoisovalerate to form ketopantoate.</text>
</comment>
<evidence type="ECO:0000256" key="4">
    <source>
        <dbReference type="ARBA" id="ARBA00022655"/>
    </source>
</evidence>
<dbReference type="Gene3D" id="3.20.20.60">
    <property type="entry name" value="Phosphoenolpyruvate-binding domains"/>
    <property type="match status" value="1"/>
</dbReference>
<feature type="active site" description="Proton acceptor" evidence="8 9">
    <location>
        <position position="187"/>
    </location>
</feature>
<proteinExistence type="inferred from homology"/>
<evidence type="ECO:0000256" key="2">
    <source>
        <dbReference type="ARBA" id="ARBA00008676"/>
    </source>
</evidence>
<dbReference type="STRING" id="1123377.GCA_000423885_01823"/>
<comment type="subcellular location">
    <subcellularLocation>
        <location evidence="8">Cytoplasm</location>
    </subcellularLocation>
</comment>
<evidence type="ECO:0000256" key="9">
    <source>
        <dbReference type="PIRSR" id="PIRSR000388-1"/>
    </source>
</evidence>
<dbReference type="PANTHER" id="PTHR20881:SF0">
    <property type="entry name" value="3-METHYL-2-OXOBUTANOATE HYDROXYMETHYLTRANSFERASE"/>
    <property type="match status" value="1"/>
</dbReference>
<dbReference type="InterPro" id="IPR003700">
    <property type="entry name" value="Pantoate_hydroxy_MeTrfase"/>
</dbReference>
<comment type="pathway">
    <text evidence="1 8">Cofactor biosynthesis; (R)-pantothenate biosynthesis; (R)-pantoate from 3-methyl-2-oxobutanoate: step 1/2.</text>
</comment>
<keyword evidence="5 8" id="KW-0808">Transferase</keyword>
<feature type="binding site" evidence="8 11">
    <location>
        <position position="120"/>
    </location>
    <ligand>
        <name>Mg(2+)</name>
        <dbReference type="ChEBI" id="CHEBI:18420"/>
    </ligand>
</feature>
<comment type="similarity">
    <text evidence="2 8">Belongs to the PanB family.</text>
</comment>
<dbReference type="InterPro" id="IPR015813">
    <property type="entry name" value="Pyrv/PenolPyrv_kinase-like_dom"/>
</dbReference>
<evidence type="ECO:0000256" key="6">
    <source>
        <dbReference type="ARBA" id="ARBA00022723"/>
    </source>
</evidence>
<dbReference type="AlphaFoldDB" id="A0A5R9PHI5"/>
<dbReference type="GO" id="GO:0008168">
    <property type="term" value="F:methyltransferase activity"/>
    <property type="evidence" value="ECO:0007669"/>
    <property type="project" value="UniProtKB-KW"/>
</dbReference>
<comment type="subunit">
    <text evidence="3 8">Homodecamer; pentamer of dimers.</text>
</comment>
<feature type="binding site" evidence="8 11">
    <location>
        <position position="51"/>
    </location>
    <ligand>
        <name>Mg(2+)</name>
        <dbReference type="ChEBI" id="CHEBI:18420"/>
    </ligand>
</feature>
<dbReference type="FunFam" id="3.20.20.60:FF:000003">
    <property type="entry name" value="3-methyl-2-oxobutanoate hydroxymethyltransferase"/>
    <property type="match status" value="1"/>
</dbReference>
<organism evidence="12 13">
    <name type="scientific">Thermomonas fusca</name>
    <dbReference type="NCBI Taxonomy" id="215690"/>
    <lineage>
        <taxon>Bacteria</taxon>
        <taxon>Pseudomonadati</taxon>
        <taxon>Pseudomonadota</taxon>
        <taxon>Gammaproteobacteria</taxon>
        <taxon>Lysobacterales</taxon>
        <taxon>Lysobacteraceae</taxon>
        <taxon>Thermomonas</taxon>
    </lineage>
</organism>
<keyword evidence="6 8" id="KW-0479">Metal-binding</keyword>
<reference evidence="12 13" key="1">
    <citation type="submission" date="2019-04" db="EMBL/GenBank/DDBJ databases">
        <authorList>
            <person name="Grouzdev D.S."/>
            <person name="Nazina T.N."/>
        </authorList>
    </citation>
    <scope>NUCLEOTIDE SEQUENCE [LARGE SCALE GENOMIC DNA]</scope>
    <source>
        <strain evidence="12 13">SHC 3-19</strain>
    </source>
</reference>
<name>A0A5R9PHI5_9GAMM</name>
<dbReference type="GO" id="GO:0015940">
    <property type="term" value="P:pantothenate biosynthetic process"/>
    <property type="evidence" value="ECO:0007669"/>
    <property type="project" value="UniProtKB-UniRule"/>
</dbReference>
<dbReference type="RefSeq" id="WP_138348384.1">
    <property type="nucleotide sequence ID" value="NZ_SROY01000002.1"/>
</dbReference>
<evidence type="ECO:0000256" key="5">
    <source>
        <dbReference type="ARBA" id="ARBA00022679"/>
    </source>
</evidence>
<dbReference type="GO" id="GO:0032259">
    <property type="term" value="P:methylation"/>
    <property type="evidence" value="ECO:0007669"/>
    <property type="project" value="UniProtKB-KW"/>
</dbReference>
<dbReference type="GO" id="GO:0005737">
    <property type="term" value="C:cytoplasm"/>
    <property type="evidence" value="ECO:0007669"/>
    <property type="project" value="UniProtKB-SubCell"/>
</dbReference>
<dbReference type="InterPro" id="IPR040442">
    <property type="entry name" value="Pyrv_kinase-like_dom_sf"/>
</dbReference>
<comment type="caution">
    <text evidence="12">The sequence shown here is derived from an EMBL/GenBank/DDBJ whole genome shotgun (WGS) entry which is preliminary data.</text>
</comment>
<evidence type="ECO:0000256" key="7">
    <source>
        <dbReference type="ARBA" id="ARBA00056497"/>
    </source>
</evidence>
<evidence type="ECO:0000313" key="13">
    <source>
        <dbReference type="Proteomes" id="UP000308508"/>
    </source>
</evidence>
<dbReference type="PANTHER" id="PTHR20881">
    <property type="entry name" value="3-METHYL-2-OXOBUTANOATE HYDROXYMETHYLTRANSFERASE"/>
    <property type="match status" value="1"/>
</dbReference>
<dbReference type="NCBIfam" id="NF001452">
    <property type="entry name" value="PRK00311.1"/>
    <property type="match status" value="1"/>
</dbReference>
<feature type="binding site" evidence="8 10">
    <location>
        <position position="118"/>
    </location>
    <ligand>
        <name>3-methyl-2-oxobutanoate</name>
        <dbReference type="ChEBI" id="CHEBI:11851"/>
    </ligand>
</feature>
<keyword evidence="12" id="KW-0489">Methyltransferase</keyword>
<evidence type="ECO:0000256" key="10">
    <source>
        <dbReference type="PIRSR" id="PIRSR000388-2"/>
    </source>
</evidence>
<accession>A0A5R9PHI5</accession>
<evidence type="ECO:0000256" key="8">
    <source>
        <dbReference type="HAMAP-Rule" id="MF_00156"/>
    </source>
</evidence>
<evidence type="ECO:0000313" key="12">
    <source>
        <dbReference type="EMBL" id="TLX22080.1"/>
    </source>
</evidence>
<gene>
    <name evidence="8 12" type="primary">panB</name>
    <name evidence="12" type="ORF">E5S66_06030</name>
</gene>
<dbReference type="UniPathway" id="UPA00028">
    <property type="reaction ID" value="UER00003"/>
</dbReference>
<keyword evidence="8" id="KW-0963">Cytoplasm</keyword>
<comment type="catalytic activity">
    <reaction evidence="8">
        <text>(6R)-5,10-methylene-5,6,7,8-tetrahydrofolate + 3-methyl-2-oxobutanoate + H2O = 2-dehydropantoate + (6S)-5,6,7,8-tetrahydrofolate</text>
        <dbReference type="Rhea" id="RHEA:11824"/>
        <dbReference type="ChEBI" id="CHEBI:11561"/>
        <dbReference type="ChEBI" id="CHEBI:11851"/>
        <dbReference type="ChEBI" id="CHEBI:15377"/>
        <dbReference type="ChEBI" id="CHEBI:15636"/>
        <dbReference type="ChEBI" id="CHEBI:57453"/>
        <dbReference type="EC" id="2.1.2.11"/>
    </reaction>
</comment>
<protein>
    <recommendedName>
        <fullName evidence="8">3-methyl-2-oxobutanoate hydroxymethyltransferase</fullName>
        <ecNumber evidence="8">2.1.2.11</ecNumber>
    </recommendedName>
    <alternativeName>
        <fullName evidence="8">Ketopantoate hydroxymethyltransferase</fullName>
        <shortName evidence="8">KPHMT</shortName>
    </alternativeName>
</protein>
<dbReference type="GO" id="GO:0000287">
    <property type="term" value="F:magnesium ion binding"/>
    <property type="evidence" value="ECO:0007669"/>
    <property type="project" value="TreeGrafter"/>
</dbReference>
<dbReference type="HAMAP" id="MF_00156">
    <property type="entry name" value="PanB"/>
    <property type="match status" value="1"/>
</dbReference>